<dbReference type="Proteomes" id="UP000020595">
    <property type="component" value="Unassembled WGS sequence"/>
</dbReference>
<dbReference type="EMBL" id="JEWH01000007">
    <property type="protein sequence ID" value="EXB06915.1"/>
    <property type="molecule type" value="Genomic_DNA"/>
</dbReference>
<feature type="domain" description="EamA" evidence="7">
    <location>
        <begin position="162"/>
        <end position="296"/>
    </location>
</feature>
<keyword evidence="5 6" id="KW-0472">Membrane</keyword>
<evidence type="ECO:0000313" key="8">
    <source>
        <dbReference type="EMBL" id="EXB06915.1"/>
    </source>
</evidence>
<dbReference type="GO" id="GO:0016020">
    <property type="term" value="C:membrane"/>
    <property type="evidence" value="ECO:0007669"/>
    <property type="project" value="UniProtKB-SubCell"/>
</dbReference>
<organism evidence="8 9">
    <name type="scientific">Acinetobacter baumannii (strain 1295743)</name>
    <dbReference type="NCBI Taxonomy" id="1310613"/>
    <lineage>
        <taxon>Bacteria</taxon>
        <taxon>Pseudomonadati</taxon>
        <taxon>Pseudomonadota</taxon>
        <taxon>Gammaproteobacteria</taxon>
        <taxon>Moraxellales</taxon>
        <taxon>Moraxellaceae</taxon>
        <taxon>Acinetobacter</taxon>
        <taxon>Acinetobacter calcoaceticus/baumannii complex</taxon>
    </lineage>
</organism>
<feature type="transmembrane region" description="Helical" evidence="6">
    <location>
        <begin position="279"/>
        <end position="296"/>
    </location>
</feature>
<feature type="transmembrane region" description="Helical" evidence="6">
    <location>
        <begin position="224"/>
        <end position="242"/>
    </location>
</feature>
<keyword evidence="3 6" id="KW-0812">Transmembrane</keyword>
<feature type="domain" description="EamA" evidence="7">
    <location>
        <begin position="12"/>
        <end position="144"/>
    </location>
</feature>
<dbReference type="AlphaFoldDB" id="A0A009HV85"/>
<evidence type="ECO:0000256" key="1">
    <source>
        <dbReference type="ARBA" id="ARBA00004141"/>
    </source>
</evidence>
<dbReference type="SUPFAM" id="SSF103481">
    <property type="entry name" value="Multidrug resistance efflux transporter EmrE"/>
    <property type="match status" value="2"/>
</dbReference>
<comment type="caution">
    <text evidence="8">The sequence shown here is derived from an EMBL/GenBank/DDBJ whole genome shotgun (WGS) entry which is preliminary data.</text>
</comment>
<name>A0A009HV85_ACIB9</name>
<evidence type="ECO:0000256" key="5">
    <source>
        <dbReference type="ARBA" id="ARBA00023136"/>
    </source>
</evidence>
<protein>
    <submittedName>
        <fullName evidence="8">EamA-like transporter family protein</fullName>
    </submittedName>
</protein>
<accession>A0A009HV85</accession>
<feature type="transmembrane region" description="Helical" evidence="6">
    <location>
        <begin position="254"/>
        <end position="273"/>
    </location>
</feature>
<evidence type="ECO:0000256" key="6">
    <source>
        <dbReference type="SAM" id="Phobius"/>
    </source>
</evidence>
<sequence>MISLIKNSSYGGTIAILVASFLWGTTGTAAAFAPTLGPLAIGAVAMGGGGLLQALIASQAIREHRQFIGRNISIILLGVMAVGIYPLAFYSSMHYAGITIGTVVSIGSAPLIAAVLERFFDRKVLSKTWFLSFVLGVVGVSLLSMGESHAAQESTNEWNKIFGIFLGLVAGATYSLYSWAAKRLIDRGIAAKAAMGMIMGGGAVILLPTLLITGGGLLQSSTNLLVAGYMMLIPMFLGYLLFGFGLKTVNASKATTLTLFEPLVAAIFAIVLVGESVSWVGWAGMFLIFICILMLSKPENT</sequence>
<dbReference type="InterPro" id="IPR050638">
    <property type="entry name" value="AA-Vitamin_Transporters"/>
</dbReference>
<feature type="transmembrane region" description="Helical" evidence="6">
    <location>
        <begin position="189"/>
        <end position="212"/>
    </location>
</feature>
<dbReference type="PATRIC" id="fig|1310613.3.peg.907"/>
<feature type="transmembrane region" description="Helical" evidence="6">
    <location>
        <begin position="39"/>
        <end position="56"/>
    </location>
</feature>
<keyword evidence="4 6" id="KW-1133">Transmembrane helix</keyword>
<evidence type="ECO:0000256" key="4">
    <source>
        <dbReference type="ARBA" id="ARBA00022989"/>
    </source>
</evidence>
<dbReference type="InterPro" id="IPR000620">
    <property type="entry name" value="EamA_dom"/>
</dbReference>
<feature type="transmembrane region" description="Helical" evidence="6">
    <location>
        <begin position="128"/>
        <end position="146"/>
    </location>
</feature>
<feature type="transmembrane region" description="Helical" evidence="6">
    <location>
        <begin position="12"/>
        <end position="33"/>
    </location>
</feature>
<dbReference type="Pfam" id="PF00892">
    <property type="entry name" value="EamA"/>
    <property type="match status" value="2"/>
</dbReference>
<evidence type="ECO:0000259" key="7">
    <source>
        <dbReference type="Pfam" id="PF00892"/>
    </source>
</evidence>
<comment type="subcellular location">
    <subcellularLocation>
        <location evidence="1">Membrane</location>
        <topology evidence="1">Multi-pass membrane protein</topology>
    </subcellularLocation>
</comment>
<dbReference type="InterPro" id="IPR037185">
    <property type="entry name" value="EmrE-like"/>
</dbReference>
<dbReference type="PANTHER" id="PTHR32322:SF2">
    <property type="entry name" value="EAMA DOMAIN-CONTAINING PROTEIN"/>
    <property type="match status" value="1"/>
</dbReference>
<evidence type="ECO:0000256" key="3">
    <source>
        <dbReference type="ARBA" id="ARBA00022692"/>
    </source>
</evidence>
<evidence type="ECO:0000256" key="2">
    <source>
        <dbReference type="ARBA" id="ARBA00007362"/>
    </source>
</evidence>
<feature type="transmembrane region" description="Helical" evidence="6">
    <location>
        <begin position="158"/>
        <end position="177"/>
    </location>
</feature>
<dbReference type="PANTHER" id="PTHR32322">
    <property type="entry name" value="INNER MEMBRANE TRANSPORTER"/>
    <property type="match status" value="1"/>
</dbReference>
<gene>
    <name evidence="8" type="ORF">J512_0949</name>
</gene>
<evidence type="ECO:0000313" key="9">
    <source>
        <dbReference type="Proteomes" id="UP000020595"/>
    </source>
</evidence>
<feature type="transmembrane region" description="Helical" evidence="6">
    <location>
        <begin position="68"/>
        <end position="89"/>
    </location>
</feature>
<dbReference type="RefSeq" id="WP_032050827.1">
    <property type="nucleotide sequence ID" value="NZ_JEWH01000007.1"/>
</dbReference>
<feature type="transmembrane region" description="Helical" evidence="6">
    <location>
        <begin position="95"/>
        <end position="116"/>
    </location>
</feature>
<proteinExistence type="inferred from homology"/>
<comment type="similarity">
    <text evidence="2">Belongs to the EamA transporter family.</text>
</comment>
<reference evidence="8 9" key="1">
    <citation type="submission" date="2014-02" db="EMBL/GenBank/DDBJ databases">
        <title>Comparative genomics and transcriptomics to identify genetic mechanisms underlying the emergence of carbapenem resistant Acinetobacter baumannii (CRAb).</title>
        <authorList>
            <person name="Harris A.D."/>
            <person name="Johnson K.J."/>
            <person name="George J."/>
            <person name="Shefchek K."/>
            <person name="Daugherty S.C."/>
            <person name="Parankush S."/>
            <person name="Sadzewicz L."/>
            <person name="Tallon L."/>
            <person name="Sengamalay N."/>
            <person name="Hazen T.H."/>
            <person name="Rasko D.A."/>
        </authorList>
    </citation>
    <scope>NUCLEOTIDE SEQUENCE [LARGE SCALE GENOMIC DNA]</scope>
    <source>
        <strain evidence="8 9">1295743</strain>
    </source>
</reference>